<sequence>MTRLRTHIAFVLIFVLTLTGHSMAIARGASGPAGFMELCTGAGPVMVVIDENGEPTGESHICPEFSLMLQHALGGDALVLVAAEFSATRLGCFTKRQAASIARLSPSARGPPTLV</sequence>
<dbReference type="EMBL" id="CP060010">
    <property type="protein sequence ID" value="QTN34910.1"/>
    <property type="molecule type" value="Genomic_DNA"/>
</dbReference>
<gene>
    <name evidence="1" type="ORF">HZ995_10405</name>
</gene>
<accession>A0A975EMU3</accession>
<organism evidence="1 2">
    <name type="scientific">Cognatishimia activa</name>
    <dbReference type="NCBI Taxonomy" id="1715691"/>
    <lineage>
        <taxon>Bacteria</taxon>
        <taxon>Pseudomonadati</taxon>
        <taxon>Pseudomonadota</taxon>
        <taxon>Alphaproteobacteria</taxon>
        <taxon>Rhodobacterales</taxon>
        <taxon>Paracoccaceae</taxon>
        <taxon>Cognatishimia</taxon>
    </lineage>
</organism>
<dbReference type="Proteomes" id="UP000665026">
    <property type="component" value="Chromosome"/>
</dbReference>
<evidence type="ECO:0000313" key="2">
    <source>
        <dbReference type="Proteomes" id="UP000665026"/>
    </source>
</evidence>
<name>A0A975EMU3_9RHOB</name>
<evidence type="ECO:0000313" key="1">
    <source>
        <dbReference type="EMBL" id="QTN34910.1"/>
    </source>
</evidence>
<proteinExistence type="predicted"/>
<dbReference type="KEGG" id="cact:HZ995_10405"/>
<dbReference type="RefSeq" id="WP_209355595.1">
    <property type="nucleotide sequence ID" value="NZ_CP060010.1"/>
</dbReference>
<protein>
    <submittedName>
        <fullName evidence="1">Uncharacterized protein</fullName>
    </submittedName>
</protein>
<dbReference type="AlphaFoldDB" id="A0A975EMU3"/>
<reference evidence="1" key="1">
    <citation type="submission" date="2020-07" db="EMBL/GenBank/DDBJ databases">
        <title>Genome sequences of bacteria associated with the marine, planktonic diatom Thalassiosira profunda strain ECT2AJA-044.</title>
        <authorList>
            <person name="Gargas C.B."/>
            <person name="Roberts W.R."/>
            <person name="Alverson A.J."/>
        </authorList>
    </citation>
    <scope>NUCLEOTIDE SEQUENCE</scope>
    <source>
        <strain evidence="1">ECT2AJA-044</strain>
    </source>
</reference>